<feature type="chain" id="PRO_5019050359" evidence="2">
    <location>
        <begin position="32"/>
        <end position="119"/>
    </location>
</feature>
<name>A0A426XJ52_ENSVE</name>
<feature type="compositionally biased region" description="Basic residues" evidence="1">
    <location>
        <begin position="98"/>
        <end position="110"/>
    </location>
</feature>
<evidence type="ECO:0000256" key="1">
    <source>
        <dbReference type="SAM" id="MobiDB-lite"/>
    </source>
</evidence>
<comment type="caution">
    <text evidence="3">The sequence shown here is derived from an EMBL/GenBank/DDBJ whole genome shotgun (WGS) entry which is preliminary data.</text>
</comment>
<keyword evidence="2" id="KW-0732">Signal</keyword>
<organism evidence="3 4">
    <name type="scientific">Ensete ventricosum</name>
    <name type="common">Abyssinian banana</name>
    <name type="synonym">Musa ensete</name>
    <dbReference type="NCBI Taxonomy" id="4639"/>
    <lineage>
        <taxon>Eukaryota</taxon>
        <taxon>Viridiplantae</taxon>
        <taxon>Streptophyta</taxon>
        <taxon>Embryophyta</taxon>
        <taxon>Tracheophyta</taxon>
        <taxon>Spermatophyta</taxon>
        <taxon>Magnoliopsida</taxon>
        <taxon>Liliopsida</taxon>
        <taxon>Zingiberales</taxon>
        <taxon>Musaceae</taxon>
        <taxon>Ensete</taxon>
    </lineage>
</organism>
<accession>A0A426XJ52</accession>
<evidence type="ECO:0000256" key="2">
    <source>
        <dbReference type="SAM" id="SignalP"/>
    </source>
</evidence>
<protein>
    <submittedName>
        <fullName evidence="3">Uncharacterized protein</fullName>
    </submittedName>
</protein>
<reference evidence="3 4" key="1">
    <citation type="journal article" date="2014" name="Agronomy (Basel)">
        <title>A Draft Genome Sequence for Ensete ventricosum, the Drought-Tolerant Tree Against Hunger.</title>
        <authorList>
            <person name="Harrison J."/>
            <person name="Moore K.A."/>
            <person name="Paszkiewicz K."/>
            <person name="Jones T."/>
            <person name="Grant M."/>
            <person name="Ambacheew D."/>
            <person name="Muzemil S."/>
            <person name="Studholme D.J."/>
        </authorList>
    </citation>
    <scope>NUCLEOTIDE SEQUENCE [LARGE SCALE GENOMIC DNA]</scope>
</reference>
<evidence type="ECO:0000313" key="3">
    <source>
        <dbReference type="EMBL" id="RRT39529.1"/>
    </source>
</evidence>
<gene>
    <name evidence="3" type="ORF">B296_00052130</name>
</gene>
<feature type="region of interest" description="Disordered" evidence="1">
    <location>
        <begin position="66"/>
        <end position="119"/>
    </location>
</feature>
<evidence type="ECO:0000313" key="4">
    <source>
        <dbReference type="Proteomes" id="UP000287651"/>
    </source>
</evidence>
<dbReference type="EMBL" id="AMZH03020099">
    <property type="protein sequence ID" value="RRT39529.1"/>
    <property type="molecule type" value="Genomic_DNA"/>
</dbReference>
<dbReference type="AlphaFoldDB" id="A0A426XJ52"/>
<sequence>MVFHGQGGECGFAHGVVFLAPLRLFLRLITSSPLPGLPFGARKRRRRLKRLKNSAALEILRRSPSSCGRCNPRGMTNERTRKRGGGSSEEEGETVTGRRLRSRRCGRGLHRMSPALAVS</sequence>
<feature type="signal peptide" evidence="2">
    <location>
        <begin position="1"/>
        <end position="31"/>
    </location>
</feature>
<proteinExistence type="predicted"/>
<dbReference type="Proteomes" id="UP000287651">
    <property type="component" value="Unassembled WGS sequence"/>
</dbReference>